<dbReference type="CDD" id="cd00198">
    <property type="entry name" value="vWFA"/>
    <property type="match status" value="1"/>
</dbReference>
<evidence type="ECO:0000259" key="3">
    <source>
        <dbReference type="PROSITE" id="PS50234"/>
    </source>
</evidence>
<dbReference type="PROSITE" id="PS50234">
    <property type="entry name" value="VWFA"/>
    <property type="match status" value="2"/>
</dbReference>
<dbReference type="AlphaFoldDB" id="A0A2H3KKH9"/>
<keyword evidence="5" id="KW-1185">Reference proteome</keyword>
<feature type="compositionally biased region" description="Basic and acidic residues" evidence="1">
    <location>
        <begin position="916"/>
        <end position="946"/>
    </location>
</feature>
<dbReference type="Proteomes" id="UP000220922">
    <property type="component" value="Unassembled WGS sequence"/>
</dbReference>
<comment type="caution">
    <text evidence="4">The sequence shown here is derived from an EMBL/GenBank/DDBJ whole genome shotgun (WGS) entry which is preliminary data.</text>
</comment>
<dbReference type="EMBL" id="LYXE01000127">
    <property type="protein sequence ID" value="PDV97703.1"/>
    <property type="molecule type" value="Genomic_DNA"/>
</dbReference>
<dbReference type="PANTHER" id="PTHR37947:SF2">
    <property type="entry name" value="VON WILLEBRAND FACTOR TYPE A"/>
    <property type="match status" value="1"/>
</dbReference>
<sequence>MPRLSFVYPEMLWLLGLIGLMVAIAVLTPRRLAPWRFWSSLTVRTLIALALVLAIAGVQLVLPVNRLTTVFLLDGSDSLSASARAQAETFMQEALQAMPERDRAAIVVFGGNALVERAPSDEQRLGRISSVPIATRTNLEQAIQLGLALFPADASRRLVLLSDGGENAGRAGDAARLAASRGIPIEVVALSIGIGEAEALVASVEAPAQVREGQVATVVATIESNVAQQATVRLIGDGGTISEQQLALQPGLTEVTFAVEIAGNGFQRFRVQIEPERDGRAQNNEAAALIQVQGPPRILVVAQDQADAQPLVNALAATNMTPEVLSPAMMPSDLAGMITYDAVILVNTPARTLPVGALRALPGYVRDLGRGLMMIGGADSFGVGGYGRTPIEEAMPVYMDVRNREERPDLAMVFVIDKSGSMDACHCSSPDMSSNPSQLGGVRKVDIAKEAVAQAAALLGPQDTLGIVTFDSRAFDTLPATTGASLDQILDALAGVEPRGATNLRSGLIQAEAMLQQVDARLKHVVLLTDGWGTGGDQLEIAARMREQGMTLTTIAAGSGSATFLENLANTGGGRYYFAEDITTVPQIFVQETISAVGNYIVERPFTPVMIGSSPVLNGLGGLPLLYGFNGSTLKNSARVLLETDDAQPLLATWQYGLGRSAAWLSDTKGKWAVDWMAWEGFPRFAGQVVGDILPVRGGQEISTDLLVAGGETMIRLNAAPGQENLAVTATLIGTDGSRRAVPLPQVGALTYQGRVESPNPGTYLVQISGAAADRVVLQEMAGLVVPYSSEYRGGQGNLALLDELAALTGGQRLSEPADAFLPVAGRVTQAREIGLSLLLLALVLLPFDIALRRLMLQPGDLPFSQFWRSRQQRAEARRVAAEQAPPDPTMARLQSAKERAGTRIKGVSQTPDDQVPDKQAPDDDPLERLRAAKERARKRTTGEEG</sequence>
<reference evidence="4 5" key="1">
    <citation type="submission" date="2016-05" db="EMBL/GenBank/DDBJ databases">
        <authorList>
            <person name="Lavstsen T."/>
            <person name="Jespersen J.S."/>
        </authorList>
    </citation>
    <scope>NUCLEOTIDE SEQUENCE [LARGE SCALE GENOMIC DNA]</scope>
    <source>
        <strain evidence="4 5">B7-9</strain>
    </source>
</reference>
<dbReference type="InterPro" id="IPR010768">
    <property type="entry name" value="GATase1-like"/>
</dbReference>
<dbReference type="InterPro" id="IPR002035">
    <property type="entry name" value="VWF_A"/>
</dbReference>
<organism evidence="4 5">
    <name type="scientific">Candidatus Chloroploca asiatica</name>
    <dbReference type="NCBI Taxonomy" id="1506545"/>
    <lineage>
        <taxon>Bacteria</taxon>
        <taxon>Bacillati</taxon>
        <taxon>Chloroflexota</taxon>
        <taxon>Chloroflexia</taxon>
        <taxon>Chloroflexales</taxon>
        <taxon>Chloroflexineae</taxon>
        <taxon>Oscillochloridaceae</taxon>
        <taxon>Candidatus Chloroploca</taxon>
    </lineage>
</organism>
<feature type="transmembrane region" description="Helical" evidence="2">
    <location>
        <begin position="12"/>
        <end position="29"/>
    </location>
</feature>
<dbReference type="InterPro" id="IPR036465">
    <property type="entry name" value="vWFA_dom_sf"/>
</dbReference>
<dbReference type="SMART" id="SM00327">
    <property type="entry name" value="VWA"/>
    <property type="match status" value="2"/>
</dbReference>
<feature type="domain" description="VWFA" evidence="3">
    <location>
        <begin position="68"/>
        <end position="235"/>
    </location>
</feature>
<dbReference type="RefSeq" id="WP_097654333.1">
    <property type="nucleotide sequence ID" value="NZ_LYXE01000127.1"/>
</dbReference>
<dbReference type="Pfam" id="PF00092">
    <property type="entry name" value="VWA"/>
    <property type="match status" value="1"/>
</dbReference>
<keyword evidence="2" id="KW-1133">Transmembrane helix</keyword>
<dbReference type="SUPFAM" id="SSF53300">
    <property type="entry name" value="vWA-like"/>
    <property type="match status" value="2"/>
</dbReference>
<evidence type="ECO:0000313" key="5">
    <source>
        <dbReference type="Proteomes" id="UP000220922"/>
    </source>
</evidence>
<dbReference type="Pfam" id="PF07090">
    <property type="entry name" value="GATase1_like"/>
    <property type="match status" value="1"/>
</dbReference>
<feature type="region of interest" description="Disordered" evidence="1">
    <location>
        <begin position="878"/>
        <end position="946"/>
    </location>
</feature>
<dbReference type="OrthoDB" id="9781333at2"/>
<protein>
    <recommendedName>
        <fullName evidence="3">VWFA domain-containing protein</fullName>
    </recommendedName>
</protein>
<keyword evidence="2" id="KW-0812">Transmembrane</keyword>
<dbReference type="SUPFAM" id="SSF52317">
    <property type="entry name" value="Class I glutamine amidotransferase-like"/>
    <property type="match status" value="1"/>
</dbReference>
<dbReference type="Gene3D" id="3.40.50.880">
    <property type="match status" value="1"/>
</dbReference>
<dbReference type="Gene3D" id="3.40.50.410">
    <property type="entry name" value="von Willebrand factor, type A domain"/>
    <property type="match status" value="2"/>
</dbReference>
<dbReference type="PANTHER" id="PTHR37947">
    <property type="entry name" value="BLL2462 PROTEIN"/>
    <property type="match status" value="1"/>
</dbReference>
<feature type="domain" description="VWFA" evidence="3">
    <location>
        <begin position="411"/>
        <end position="594"/>
    </location>
</feature>
<feature type="transmembrane region" description="Helical" evidence="2">
    <location>
        <begin position="41"/>
        <end position="62"/>
    </location>
</feature>
<proteinExistence type="predicted"/>
<dbReference type="Pfam" id="PF13519">
    <property type="entry name" value="VWA_2"/>
    <property type="match status" value="1"/>
</dbReference>
<keyword evidence="2" id="KW-0472">Membrane</keyword>
<gene>
    <name evidence="4" type="ORF">A9Q02_04440</name>
</gene>
<name>A0A2H3KKH9_9CHLR</name>
<evidence type="ECO:0000256" key="1">
    <source>
        <dbReference type="SAM" id="MobiDB-lite"/>
    </source>
</evidence>
<dbReference type="InterPro" id="IPR029062">
    <property type="entry name" value="Class_I_gatase-like"/>
</dbReference>
<evidence type="ECO:0000313" key="4">
    <source>
        <dbReference type="EMBL" id="PDV97703.1"/>
    </source>
</evidence>
<evidence type="ECO:0000256" key="2">
    <source>
        <dbReference type="SAM" id="Phobius"/>
    </source>
</evidence>
<accession>A0A2H3KKH9</accession>